<keyword evidence="2" id="KW-0472">Membrane</keyword>
<evidence type="ECO:0000256" key="2">
    <source>
        <dbReference type="SAM" id="Phobius"/>
    </source>
</evidence>
<feature type="compositionally biased region" description="Low complexity" evidence="1">
    <location>
        <begin position="1"/>
        <end position="15"/>
    </location>
</feature>
<dbReference type="SUPFAM" id="SSF50956">
    <property type="entry name" value="Thermostable phytase (3-phytase)"/>
    <property type="match status" value="1"/>
</dbReference>
<organism evidence="3 4">
    <name type="scientific">Pseudonocardia nematodicida</name>
    <dbReference type="NCBI Taxonomy" id="1206997"/>
    <lineage>
        <taxon>Bacteria</taxon>
        <taxon>Bacillati</taxon>
        <taxon>Actinomycetota</taxon>
        <taxon>Actinomycetes</taxon>
        <taxon>Pseudonocardiales</taxon>
        <taxon>Pseudonocardiaceae</taxon>
        <taxon>Pseudonocardia</taxon>
    </lineage>
</organism>
<feature type="region of interest" description="Disordered" evidence="1">
    <location>
        <begin position="1"/>
        <end position="29"/>
    </location>
</feature>
<protein>
    <recommendedName>
        <fullName evidence="5">Esterase-like activity of phytase</fullName>
    </recommendedName>
</protein>
<feature type="transmembrane region" description="Helical" evidence="2">
    <location>
        <begin position="325"/>
        <end position="348"/>
    </location>
</feature>
<dbReference type="RefSeq" id="WP_349301040.1">
    <property type="nucleotide sequence ID" value="NZ_JBEDNQ010000012.1"/>
</dbReference>
<dbReference type="Proteomes" id="UP001494902">
    <property type="component" value="Unassembled WGS sequence"/>
</dbReference>
<gene>
    <name evidence="3" type="ORF">WIS52_26175</name>
</gene>
<evidence type="ECO:0000313" key="3">
    <source>
        <dbReference type="EMBL" id="MEQ3553975.1"/>
    </source>
</evidence>
<keyword evidence="2" id="KW-0812">Transmembrane</keyword>
<sequence>MVLSTAGASRTASAGPTPAGGETLAEPQPVCTVDDPRLAELSGLVTEGPPGASPTRYHAIDDGGGDTARAFALDPATCAVTGERSAPVDVVDVEDLGMSPDGALWLADVGDNTARRDAVRLVVLPPDGPARVHDLTYPDGPRDAEALLVADDGTPLLVDKTAGAAGVYRPARPLEADGPVPLERVAEVVLPYSATRGGPLGPAGARTITGGAVAPPGATARAAALRTYTDAWLFPLPADRPLTGDVLVEALRGAPMPVPLPDEPQGEAVALDGAGTLHSGTEARGMSPAGVRAVPGAVTAATAPAAPVVAQPAEVPDVPRAYPSWLPAVAGAGVLGVALLAGIGAMIVHGRRRS</sequence>
<evidence type="ECO:0000256" key="1">
    <source>
        <dbReference type="SAM" id="MobiDB-lite"/>
    </source>
</evidence>
<dbReference type="EMBL" id="JBEDNQ010000012">
    <property type="protein sequence ID" value="MEQ3553975.1"/>
    <property type="molecule type" value="Genomic_DNA"/>
</dbReference>
<reference evidence="3 4" key="1">
    <citation type="submission" date="2024-03" db="EMBL/GenBank/DDBJ databases">
        <title>Draft genome sequence of Pseudonocardia nematodicida JCM 31783.</title>
        <authorList>
            <person name="Butdee W."/>
            <person name="Duangmal K."/>
        </authorList>
    </citation>
    <scope>NUCLEOTIDE SEQUENCE [LARGE SCALE GENOMIC DNA]</scope>
    <source>
        <strain evidence="3 4">JCM 31783</strain>
    </source>
</reference>
<evidence type="ECO:0008006" key="5">
    <source>
        <dbReference type="Google" id="ProtNLM"/>
    </source>
</evidence>
<name>A0ABV1KHQ1_9PSEU</name>
<keyword evidence="4" id="KW-1185">Reference proteome</keyword>
<comment type="caution">
    <text evidence="3">The sequence shown here is derived from an EMBL/GenBank/DDBJ whole genome shotgun (WGS) entry which is preliminary data.</text>
</comment>
<evidence type="ECO:0000313" key="4">
    <source>
        <dbReference type="Proteomes" id="UP001494902"/>
    </source>
</evidence>
<accession>A0ABV1KHQ1</accession>
<keyword evidence="2" id="KW-1133">Transmembrane helix</keyword>
<proteinExistence type="predicted"/>